<keyword evidence="7" id="KW-0007">Acetylation</keyword>
<evidence type="ECO:0000256" key="17">
    <source>
        <dbReference type="ARBA" id="ARBA00048940"/>
    </source>
</evidence>
<keyword evidence="12" id="KW-0539">Nucleus</keyword>
<evidence type="ECO:0000256" key="9">
    <source>
        <dbReference type="ARBA" id="ARBA00023159"/>
    </source>
</evidence>
<evidence type="ECO:0000256" key="18">
    <source>
        <dbReference type="PIRSR" id="PIRSR602717-51"/>
    </source>
</evidence>
<dbReference type="AlphaFoldDB" id="A0A9W8A3N3"/>
<feature type="region of interest" description="Disordered" evidence="19">
    <location>
        <begin position="1"/>
        <end position="48"/>
    </location>
</feature>
<comment type="function">
    <text evidence="13">Catalytic component of the NuA4 histone acetyltransferase (HAT) complex which is involved in epigenetic transcriptional activation of selected genes principally by acetylation of nucleosomal histones H4, H3, H2B, H2A and H2A variant H2A.Z. Acetylates histone H4 to form H4K5ac, H4K8ac, H4K12ac and H4K16ac, histone H3 to form H3K14ac, and histone H2A to form H2AK4ac and H2AK7ac. The NuA4 complex is involved in the DNA damage response and is required for chromosome segregation. The NuA4 complex plays a direct role in repair of DNA double-strand breaks (DSBs) through homologous recombination. Recruitment to promoters depends on H3K4me. Also acetylates non-histone proteins. In addition to protein acetyltransferase, can use different acyl-CoA substrates, such as 2-hydroxyisobutanoyl-CoA (2-hydroxyisobutyryl-CoA) or (2E)-butenoyl-CoA (crotonyl-CoA), and is able to mediate protein 2-hydroxyisobutyrylation and crotonylation, respectively.</text>
</comment>
<dbReference type="CDD" id="cd04301">
    <property type="entry name" value="NAT_SF"/>
    <property type="match status" value="1"/>
</dbReference>
<dbReference type="GO" id="GO:0000785">
    <property type="term" value="C:chromatin"/>
    <property type="evidence" value="ECO:0007669"/>
    <property type="project" value="TreeGrafter"/>
</dbReference>
<comment type="subcellular location">
    <subcellularLocation>
        <location evidence="1">Nucleus</location>
    </subcellularLocation>
</comment>
<evidence type="ECO:0000256" key="16">
    <source>
        <dbReference type="ARBA" id="ARBA00047787"/>
    </source>
</evidence>
<dbReference type="Pfam" id="PF11717">
    <property type="entry name" value="Tudor-knot"/>
    <property type="match status" value="1"/>
</dbReference>
<keyword evidence="4 21" id="KW-0808">Transferase</keyword>
<feature type="active site" description="Proton donor/acceptor" evidence="18">
    <location>
        <position position="431"/>
    </location>
</feature>
<evidence type="ECO:0000256" key="1">
    <source>
        <dbReference type="ARBA" id="ARBA00004123"/>
    </source>
</evidence>
<dbReference type="Gene3D" id="2.30.30.140">
    <property type="match status" value="1"/>
</dbReference>
<comment type="similarity">
    <text evidence="2">Belongs to the MYST (SAS/MOZ) family.</text>
</comment>
<reference evidence="21" key="1">
    <citation type="submission" date="2022-07" db="EMBL/GenBank/DDBJ databases">
        <title>Phylogenomic reconstructions and comparative analyses of Kickxellomycotina fungi.</title>
        <authorList>
            <person name="Reynolds N.K."/>
            <person name="Stajich J.E."/>
            <person name="Barry K."/>
            <person name="Grigoriev I.V."/>
            <person name="Crous P."/>
            <person name="Smith M.E."/>
        </authorList>
    </citation>
    <scope>NUCLEOTIDE SEQUENCE</scope>
    <source>
        <strain evidence="21">RSA 861</strain>
    </source>
</reference>
<dbReference type="OrthoDB" id="787137at2759"/>
<evidence type="ECO:0000256" key="5">
    <source>
        <dbReference type="ARBA" id="ARBA00022763"/>
    </source>
</evidence>
<feature type="compositionally biased region" description="Low complexity" evidence="19">
    <location>
        <begin position="13"/>
        <end position="23"/>
    </location>
</feature>
<evidence type="ECO:0000256" key="10">
    <source>
        <dbReference type="ARBA" id="ARBA00023163"/>
    </source>
</evidence>
<dbReference type="InterPro" id="IPR000953">
    <property type="entry name" value="Chromo/chromo_shadow_dom"/>
</dbReference>
<dbReference type="InterPro" id="IPR002717">
    <property type="entry name" value="HAT_MYST-type"/>
</dbReference>
<dbReference type="GO" id="GO:0003712">
    <property type="term" value="F:transcription coregulator activity"/>
    <property type="evidence" value="ECO:0007669"/>
    <property type="project" value="TreeGrafter"/>
</dbReference>
<dbReference type="EC" id="2.3.1.48" evidence="3"/>
<dbReference type="FunFam" id="1.10.10.10:FF:000022">
    <property type="entry name" value="Histone acetyltransferase"/>
    <property type="match status" value="1"/>
</dbReference>
<sequence length="537" mass="59829">MPRSTSQADRKGAAALGSSPAPSGGDGTPSGVSGTPNASEPDAMQPLSSLDEIKVGCKVFVEKSVNPAEPEYRKAEILSIRTVKATRAEIRLARERATEHPGPDTQSTETLQYYVHYSEFNKRLDEWIRPDRIELSRGIEFPKAKRPRGGDSGGNSGPGTPGGRTPKVPRKSGAAAGRTPFNREARSTAGTPGPDGSPAATTGAKSTAVGPGDPVAEEDGTAVAPVGPVGTYSKEIEIEKLRTSGSMTQSISEVSRVKNLNRVVIGRHEVEAWYFSPYPEEFAHADTVYICEFCFSYFISHRQLERHCMHCTLQHPPGNEIYRQDEISFFEIDGRKQKVYCRNLCLISKLFLDHKTLYYDVDPFLFYVMTVTDDHGAHTIGYFSKEKESLDNYNLACILTLPQYQRMGYGRVLIAFSYELSKAEGKIGSPEKPLSDLGLLSYRAYWSETLVDKLVRFKGELSIDELSHMTSFTTQDILHTLQSIDALKYYRGQHIICLNDSVIENYYKAMKKKRRTIDPQALQWKPPHFSAAELRYI</sequence>
<keyword evidence="9" id="KW-0010">Activator</keyword>
<evidence type="ECO:0000256" key="8">
    <source>
        <dbReference type="ARBA" id="ARBA00023015"/>
    </source>
</evidence>
<dbReference type="GO" id="GO:0004402">
    <property type="term" value="F:histone acetyltransferase activity"/>
    <property type="evidence" value="ECO:0007669"/>
    <property type="project" value="InterPro"/>
</dbReference>
<proteinExistence type="inferred from homology"/>
<evidence type="ECO:0000256" key="12">
    <source>
        <dbReference type="ARBA" id="ARBA00023242"/>
    </source>
</evidence>
<dbReference type="Gene3D" id="3.40.630.30">
    <property type="match status" value="1"/>
</dbReference>
<dbReference type="SUPFAM" id="SSF55729">
    <property type="entry name" value="Acyl-CoA N-acyltransferases (Nat)"/>
    <property type="match status" value="1"/>
</dbReference>
<dbReference type="SUPFAM" id="SSF54160">
    <property type="entry name" value="Chromo domain-like"/>
    <property type="match status" value="1"/>
</dbReference>
<keyword evidence="22" id="KW-1185">Reference proteome</keyword>
<evidence type="ECO:0000256" key="13">
    <source>
        <dbReference type="ARBA" id="ARBA00045805"/>
    </source>
</evidence>
<evidence type="ECO:0000256" key="7">
    <source>
        <dbReference type="ARBA" id="ARBA00022990"/>
    </source>
</evidence>
<dbReference type="EMBL" id="JANBPT010000472">
    <property type="protein sequence ID" value="KAJ1919455.1"/>
    <property type="molecule type" value="Genomic_DNA"/>
</dbReference>
<dbReference type="FunFam" id="3.30.60.60:FF:000001">
    <property type="entry name" value="Histone acetyltransferase"/>
    <property type="match status" value="1"/>
</dbReference>
<comment type="catalytic activity">
    <reaction evidence="17">
        <text>L-lysyl-[histone] + acetyl-CoA = N(6)-acetyl-L-lysyl-[histone] + CoA + H(+)</text>
        <dbReference type="Rhea" id="RHEA:21992"/>
        <dbReference type="Rhea" id="RHEA-COMP:9845"/>
        <dbReference type="Rhea" id="RHEA-COMP:11338"/>
        <dbReference type="ChEBI" id="CHEBI:15378"/>
        <dbReference type="ChEBI" id="CHEBI:29969"/>
        <dbReference type="ChEBI" id="CHEBI:57287"/>
        <dbReference type="ChEBI" id="CHEBI:57288"/>
        <dbReference type="ChEBI" id="CHEBI:61930"/>
        <dbReference type="EC" id="2.3.1.48"/>
    </reaction>
    <physiologicalReaction direction="left-to-right" evidence="17">
        <dbReference type="Rhea" id="RHEA:21993"/>
    </physiologicalReaction>
</comment>
<evidence type="ECO:0000256" key="6">
    <source>
        <dbReference type="ARBA" id="ARBA00022853"/>
    </source>
</evidence>
<dbReference type="FunFam" id="3.40.630.30:FF:000002">
    <property type="entry name" value="Histone acetyltransferase"/>
    <property type="match status" value="1"/>
</dbReference>
<dbReference type="InterPro" id="IPR016181">
    <property type="entry name" value="Acyl_CoA_acyltransferase"/>
</dbReference>
<dbReference type="Gene3D" id="1.10.10.10">
    <property type="entry name" value="Winged helix-like DNA-binding domain superfamily/Winged helix DNA-binding domain"/>
    <property type="match status" value="1"/>
</dbReference>
<keyword evidence="10" id="KW-0804">Transcription</keyword>
<gene>
    <name evidence="21" type="primary">ESA1_2</name>
    <name evidence="21" type="ORF">IWQ60_007247</name>
</gene>
<dbReference type="InterPro" id="IPR016197">
    <property type="entry name" value="Chromo-like_dom_sf"/>
</dbReference>
<comment type="caution">
    <text evidence="21">The sequence shown here is derived from an EMBL/GenBank/DDBJ whole genome shotgun (WGS) entry which is preliminary data.</text>
</comment>
<organism evidence="21 22">
    <name type="scientific">Tieghemiomyces parasiticus</name>
    <dbReference type="NCBI Taxonomy" id="78921"/>
    <lineage>
        <taxon>Eukaryota</taxon>
        <taxon>Fungi</taxon>
        <taxon>Fungi incertae sedis</taxon>
        <taxon>Zoopagomycota</taxon>
        <taxon>Kickxellomycotina</taxon>
        <taxon>Dimargaritomycetes</taxon>
        <taxon>Dimargaritales</taxon>
        <taxon>Dimargaritaceae</taxon>
        <taxon>Tieghemiomyces</taxon>
    </lineage>
</organism>
<dbReference type="GO" id="GO:0006281">
    <property type="term" value="P:DNA repair"/>
    <property type="evidence" value="ECO:0007669"/>
    <property type="project" value="UniProtKB-KW"/>
</dbReference>
<dbReference type="Gene3D" id="3.30.60.60">
    <property type="entry name" value="N-acetyl transferase-like"/>
    <property type="match status" value="1"/>
</dbReference>
<dbReference type="PANTHER" id="PTHR10615">
    <property type="entry name" value="HISTONE ACETYLTRANSFERASE"/>
    <property type="match status" value="1"/>
</dbReference>
<dbReference type="InterPro" id="IPR040706">
    <property type="entry name" value="Zf-MYST"/>
</dbReference>
<evidence type="ECO:0000256" key="3">
    <source>
        <dbReference type="ARBA" id="ARBA00013184"/>
    </source>
</evidence>
<evidence type="ECO:0000256" key="2">
    <source>
        <dbReference type="ARBA" id="ARBA00010107"/>
    </source>
</evidence>
<feature type="compositionally biased region" description="Gly residues" evidence="19">
    <location>
        <begin position="150"/>
        <end position="162"/>
    </location>
</feature>
<name>A0A9W8A3N3_9FUNG</name>
<dbReference type="PROSITE" id="PS51726">
    <property type="entry name" value="MYST_HAT"/>
    <property type="match status" value="1"/>
</dbReference>
<keyword evidence="11" id="KW-0234">DNA repair</keyword>
<protein>
    <recommendedName>
        <fullName evidence="3">histone acetyltransferase</fullName>
        <ecNumber evidence="3">2.3.1.48</ecNumber>
    </recommendedName>
</protein>
<dbReference type="Pfam" id="PF17772">
    <property type="entry name" value="zf-MYST"/>
    <property type="match status" value="1"/>
</dbReference>
<keyword evidence="8" id="KW-0805">Transcription regulation</keyword>
<comment type="catalytic activity">
    <reaction evidence="16">
        <text>L-lysyl-[protein] + acetyl-CoA = N(6)-acetyl-L-lysyl-[protein] + CoA + H(+)</text>
        <dbReference type="Rhea" id="RHEA:45948"/>
        <dbReference type="Rhea" id="RHEA-COMP:9752"/>
        <dbReference type="Rhea" id="RHEA-COMP:10731"/>
        <dbReference type="ChEBI" id="CHEBI:15378"/>
        <dbReference type="ChEBI" id="CHEBI:29969"/>
        <dbReference type="ChEBI" id="CHEBI:57287"/>
        <dbReference type="ChEBI" id="CHEBI:57288"/>
        <dbReference type="ChEBI" id="CHEBI:61930"/>
    </reaction>
    <physiologicalReaction direction="left-to-right" evidence="16">
        <dbReference type="Rhea" id="RHEA:45949"/>
    </physiologicalReaction>
</comment>
<evidence type="ECO:0000256" key="15">
    <source>
        <dbReference type="ARBA" id="ARBA00047752"/>
    </source>
</evidence>
<keyword evidence="5" id="KW-0227">DNA damage</keyword>
<evidence type="ECO:0000256" key="4">
    <source>
        <dbReference type="ARBA" id="ARBA00022679"/>
    </source>
</evidence>
<evidence type="ECO:0000259" key="20">
    <source>
        <dbReference type="PROSITE" id="PS51726"/>
    </source>
</evidence>
<dbReference type="InterPro" id="IPR036388">
    <property type="entry name" value="WH-like_DNA-bd_sf"/>
</dbReference>
<dbReference type="SMART" id="SM00298">
    <property type="entry name" value="CHROMO"/>
    <property type="match status" value="1"/>
</dbReference>
<dbReference type="PANTHER" id="PTHR10615:SF218">
    <property type="entry name" value="HISTONE ACETYLTRANSFERASE ESA1"/>
    <property type="match status" value="1"/>
</dbReference>
<keyword evidence="6" id="KW-0156">Chromatin regulator</keyword>
<accession>A0A9W8A3N3</accession>
<dbReference type="GO" id="GO:0003682">
    <property type="term" value="F:chromatin binding"/>
    <property type="evidence" value="ECO:0007669"/>
    <property type="project" value="TreeGrafter"/>
</dbReference>
<dbReference type="GO" id="GO:0006357">
    <property type="term" value="P:regulation of transcription by RNA polymerase II"/>
    <property type="evidence" value="ECO:0007669"/>
    <property type="project" value="TreeGrafter"/>
</dbReference>
<feature type="region of interest" description="Disordered" evidence="19">
    <location>
        <begin position="139"/>
        <end position="228"/>
    </location>
</feature>
<evidence type="ECO:0000313" key="22">
    <source>
        <dbReference type="Proteomes" id="UP001150569"/>
    </source>
</evidence>
<feature type="domain" description="MYST-type HAT" evidence="20">
    <location>
        <begin position="255"/>
        <end position="526"/>
    </location>
</feature>
<evidence type="ECO:0000313" key="21">
    <source>
        <dbReference type="EMBL" id="KAJ1919455.1"/>
    </source>
</evidence>
<evidence type="ECO:0000256" key="19">
    <source>
        <dbReference type="SAM" id="MobiDB-lite"/>
    </source>
</evidence>
<dbReference type="InterPro" id="IPR025995">
    <property type="entry name" value="Tudor-knot"/>
</dbReference>
<evidence type="ECO:0000256" key="11">
    <source>
        <dbReference type="ARBA" id="ARBA00023204"/>
    </source>
</evidence>
<comment type="catalytic activity">
    <reaction evidence="15">
        <text>(2E)-butenoyl-CoA + L-lysyl-[protein] = N(6)-(2E)-butenoyl-L-lysyl-[protein] + CoA + H(+)</text>
        <dbReference type="Rhea" id="RHEA:53908"/>
        <dbReference type="Rhea" id="RHEA-COMP:9752"/>
        <dbReference type="Rhea" id="RHEA-COMP:13707"/>
        <dbReference type="ChEBI" id="CHEBI:15378"/>
        <dbReference type="ChEBI" id="CHEBI:29969"/>
        <dbReference type="ChEBI" id="CHEBI:57287"/>
        <dbReference type="ChEBI" id="CHEBI:57332"/>
        <dbReference type="ChEBI" id="CHEBI:137954"/>
    </reaction>
    <physiologicalReaction direction="left-to-right" evidence="15">
        <dbReference type="Rhea" id="RHEA:53909"/>
    </physiologicalReaction>
</comment>
<dbReference type="InterPro" id="IPR050603">
    <property type="entry name" value="MYST_HAT"/>
</dbReference>
<dbReference type="Pfam" id="PF01853">
    <property type="entry name" value="MOZ_SAS"/>
    <property type="match status" value="1"/>
</dbReference>
<dbReference type="Proteomes" id="UP001150569">
    <property type="component" value="Unassembled WGS sequence"/>
</dbReference>
<keyword evidence="21" id="KW-0012">Acyltransferase</keyword>
<dbReference type="GO" id="GO:0005634">
    <property type="term" value="C:nucleus"/>
    <property type="evidence" value="ECO:0007669"/>
    <property type="project" value="UniProtKB-SubCell"/>
</dbReference>
<comment type="catalytic activity">
    <reaction evidence="14">
        <text>2-hydroxyisobutanoyl-CoA + L-lysyl-[protein] = N(6)-(2-hydroxyisobutanoyl)-L-lysyl-[protein] + CoA + H(+)</text>
        <dbReference type="Rhea" id="RHEA:24180"/>
        <dbReference type="Rhea" id="RHEA-COMP:9752"/>
        <dbReference type="Rhea" id="RHEA-COMP:15921"/>
        <dbReference type="ChEBI" id="CHEBI:15378"/>
        <dbReference type="ChEBI" id="CHEBI:29969"/>
        <dbReference type="ChEBI" id="CHEBI:57287"/>
        <dbReference type="ChEBI" id="CHEBI:131780"/>
        <dbReference type="ChEBI" id="CHEBI:144968"/>
    </reaction>
    <physiologicalReaction direction="left-to-right" evidence="14">
        <dbReference type="Rhea" id="RHEA:24181"/>
    </physiologicalReaction>
</comment>
<evidence type="ECO:0000256" key="14">
    <source>
        <dbReference type="ARBA" id="ARBA00047557"/>
    </source>
</evidence>